<dbReference type="HOGENOM" id="CLU_460391_0_0_1"/>
<reference evidence="7" key="3">
    <citation type="submission" date="2015-06" db="UniProtKB">
        <authorList>
            <consortium name="EnsemblProtists"/>
        </authorList>
    </citation>
    <scope>IDENTIFICATION</scope>
</reference>
<dbReference type="InterPro" id="IPR000834">
    <property type="entry name" value="Peptidase_M14"/>
</dbReference>
<feature type="region of interest" description="Disordered" evidence="4">
    <location>
        <begin position="468"/>
        <end position="507"/>
    </location>
</feature>
<dbReference type="PANTHER" id="PTHR12756">
    <property type="entry name" value="CYTOSOLIC CARBOXYPEPTIDASE"/>
    <property type="match status" value="1"/>
</dbReference>
<name>L1JMM4_GUITC</name>
<comment type="cofactor">
    <cofactor evidence="1">
        <name>Zn(2+)</name>
        <dbReference type="ChEBI" id="CHEBI:29105"/>
    </cofactor>
</comment>
<proteinExistence type="inferred from homology"/>
<organism evidence="6">
    <name type="scientific">Guillardia theta (strain CCMP2712)</name>
    <name type="common">Cryptophyte</name>
    <dbReference type="NCBI Taxonomy" id="905079"/>
    <lineage>
        <taxon>Eukaryota</taxon>
        <taxon>Cryptophyceae</taxon>
        <taxon>Pyrenomonadales</taxon>
        <taxon>Geminigeraceae</taxon>
        <taxon>Guillardia</taxon>
    </lineage>
</organism>
<evidence type="ECO:0000313" key="8">
    <source>
        <dbReference type="Proteomes" id="UP000011087"/>
    </source>
</evidence>
<feature type="compositionally biased region" description="Low complexity" evidence="4">
    <location>
        <begin position="468"/>
        <end position="482"/>
    </location>
</feature>
<dbReference type="Pfam" id="PF00246">
    <property type="entry name" value="Peptidase_M14"/>
    <property type="match status" value="1"/>
</dbReference>
<dbReference type="PROSITE" id="PS52035">
    <property type="entry name" value="PEPTIDASE_M14"/>
    <property type="match status" value="1"/>
</dbReference>
<dbReference type="OrthoDB" id="10253041at2759"/>
<evidence type="ECO:0000313" key="6">
    <source>
        <dbReference type="EMBL" id="EKX49524.1"/>
    </source>
</evidence>
<dbReference type="GO" id="GO:0008270">
    <property type="term" value="F:zinc ion binding"/>
    <property type="evidence" value="ECO:0007669"/>
    <property type="project" value="InterPro"/>
</dbReference>
<dbReference type="AlphaFoldDB" id="L1JMM4"/>
<dbReference type="PaxDb" id="55529-EKX49524"/>
<feature type="domain" description="Peptidase M14" evidence="5">
    <location>
        <begin position="98"/>
        <end position="372"/>
    </location>
</feature>
<reference evidence="6 8" key="1">
    <citation type="journal article" date="2012" name="Nature">
        <title>Algal genomes reveal evolutionary mosaicism and the fate of nucleomorphs.</title>
        <authorList>
            <consortium name="DOE Joint Genome Institute"/>
            <person name="Curtis B.A."/>
            <person name="Tanifuji G."/>
            <person name="Burki F."/>
            <person name="Gruber A."/>
            <person name="Irimia M."/>
            <person name="Maruyama S."/>
            <person name="Arias M.C."/>
            <person name="Ball S.G."/>
            <person name="Gile G.H."/>
            <person name="Hirakawa Y."/>
            <person name="Hopkins J.F."/>
            <person name="Kuo A."/>
            <person name="Rensing S.A."/>
            <person name="Schmutz J."/>
            <person name="Symeonidi A."/>
            <person name="Elias M."/>
            <person name="Eveleigh R.J."/>
            <person name="Herman E.K."/>
            <person name="Klute M.J."/>
            <person name="Nakayama T."/>
            <person name="Obornik M."/>
            <person name="Reyes-Prieto A."/>
            <person name="Armbrust E.V."/>
            <person name="Aves S.J."/>
            <person name="Beiko R.G."/>
            <person name="Coutinho P."/>
            <person name="Dacks J.B."/>
            <person name="Durnford D.G."/>
            <person name="Fast N.M."/>
            <person name="Green B.R."/>
            <person name="Grisdale C.J."/>
            <person name="Hempel F."/>
            <person name="Henrissat B."/>
            <person name="Hoppner M.P."/>
            <person name="Ishida K."/>
            <person name="Kim E."/>
            <person name="Koreny L."/>
            <person name="Kroth P.G."/>
            <person name="Liu Y."/>
            <person name="Malik S.B."/>
            <person name="Maier U.G."/>
            <person name="McRose D."/>
            <person name="Mock T."/>
            <person name="Neilson J.A."/>
            <person name="Onodera N.T."/>
            <person name="Poole A.M."/>
            <person name="Pritham E.J."/>
            <person name="Richards T.A."/>
            <person name="Rocap G."/>
            <person name="Roy S.W."/>
            <person name="Sarai C."/>
            <person name="Schaack S."/>
            <person name="Shirato S."/>
            <person name="Slamovits C.H."/>
            <person name="Spencer D.F."/>
            <person name="Suzuki S."/>
            <person name="Worden A.Z."/>
            <person name="Zauner S."/>
            <person name="Barry K."/>
            <person name="Bell C."/>
            <person name="Bharti A.K."/>
            <person name="Crow J.A."/>
            <person name="Grimwood J."/>
            <person name="Kramer R."/>
            <person name="Lindquist E."/>
            <person name="Lucas S."/>
            <person name="Salamov A."/>
            <person name="McFadden G.I."/>
            <person name="Lane C.E."/>
            <person name="Keeling P.J."/>
            <person name="Gray M.W."/>
            <person name="Grigoriev I.V."/>
            <person name="Archibald J.M."/>
        </authorList>
    </citation>
    <scope>NUCLEOTIDE SEQUENCE</scope>
    <source>
        <strain evidence="6 8">CCMP2712</strain>
    </source>
</reference>
<dbReference type="eggNOG" id="KOG3641">
    <property type="taxonomic scope" value="Eukaryota"/>
</dbReference>
<dbReference type="GO" id="GO:0004181">
    <property type="term" value="F:metallocarboxypeptidase activity"/>
    <property type="evidence" value="ECO:0007669"/>
    <property type="project" value="InterPro"/>
</dbReference>
<dbReference type="EnsemblProtists" id="EKX49524">
    <property type="protein sequence ID" value="EKX49524"/>
    <property type="gene ID" value="GUITHDRAFT_93214"/>
</dbReference>
<dbReference type="EMBL" id="JH992981">
    <property type="protein sequence ID" value="EKX49524.1"/>
    <property type="molecule type" value="Genomic_DNA"/>
</dbReference>
<dbReference type="SUPFAM" id="SSF53187">
    <property type="entry name" value="Zn-dependent exopeptidases"/>
    <property type="match status" value="1"/>
</dbReference>
<feature type="compositionally biased region" description="Acidic residues" evidence="4">
    <location>
        <begin position="391"/>
        <end position="411"/>
    </location>
</feature>
<dbReference type="Gene3D" id="2.60.40.3120">
    <property type="match status" value="1"/>
</dbReference>
<reference evidence="8" key="2">
    <citation type="submission" date="2012-11" db="EMBL/GenBank/DDBJ databases">
        <authorList>
            <person name="Kuo A."/>
            <person name="Curtis B.A."/>
            <person name="Tanifuji G."/>
            <person name="Burki F."/>
            <person name="Gruber A."/>
            <person name="Irimia M."/>
            <person name="Maruyama S."/>
            <person name="Arias M.C."/>
            <person name="Ball S.G."/>
            <person name="Gile G.H."/>
            <person name="Hirakawa Y."/>
            <person name="Hopkins J.F."/>
            <person name="Rensing S.A."/>
            <person name="Schmutz J."/>
            <person name="Symeonidi A."/>
            <person name="Elias M."/>
            <person name="Eveleigh R.J."/>
            <person name="Herman E.K."/>
            <person name="Klute M.J."/>
            <person name="Nakayama T."/>
            <person name="Obornik M."/>
            <person name="Reyes-Prieto A."/>
            <person name="Armbrust E.V."/>
            <person name="Aves S.J."/>
            <person name="Beiko R.G."/>
            <person name="Coutinho P."/>
            <person name="Dacks J.B."/>
            <person name="Durnford D.G."/>
            <person name="Fast N.M."/>
            <person name="Green B.R."/>
            <person name="Grisdale C."/>
            <person name="Hempe F."/>
            <person name="Henrissat B."/>
            <person name="Hoppner M.P."/>
            <person name="Ishida K.-I."/>
            <person name="Kim E."/>
            <person name="Koreny L."/>
            <person name="Kroth P.G."/>
            <person name="Liu Y."/>
            <person name="Malik S.-B."/>
            <person name="Maier U.G."/>
            <person name="McRose D."/>
            <person name="Mock T."/>
            <person name="Neilson J.A."/>
            <person name="Onodera N.T."/>
            <person name="Poole A.M."/>
            <person name="Pritham E.J."/>
            <person name="Richards T.A."/>
            <person name="Rocap G."/>
            <person name="Roy S.W."/>
            <person name="Sarai C."/>
            <person name="Schaack S."/>
            <person name="Shirato S."/>
            <person name="Slamovits C.H."/>
            <person name="Spencer D.F."/>
            <person name="Suzuki S."/>
            <person name="Worden A.Z."/>
            <person name="Zauner S."/>
            <person name="Barry K."/>
            <person name="Bell C."/>
            <person name="Bharti A.K."/>
            <person name="Crow J.A."/>
            <person name="Grimwood J."/>
            <person name="Kramer R."/>
            <person name="Lindquist E."/>
            <person name="Lucas S."/>
            <person name="Salamov A."/>
            <person name="McFadden G.I."/>
            <person name="Lane C.E."/>
            <person name="Keeling P.J."/>
            <person name="Gray M.W."/>
            <person name="Grigoriev I.V."/>
            <person name="Archibald J.M."/>
        </authorList>
    </citation>
    <scope>NUCLEOTIDE SEQUENCE</scope>
    <source>
        <strain evidence="8">CCMP2712</strain>
    </source>
</reference>
<feature type="active site" description="Proton donor/acceptor" evidence="3">
    <location>
        <position position="336"/>
    </location>
</feature>
<dbReference type="PANTHER" id="PTHR12756:SF11">
    <property type="entry name" value="CYTOSOLIC CARBOXYPEPTIDASE 1"/>
    <property type="match status" value="1"/>
</dbReference>
<keyword evidence="8" id="KW-1185">Reference proteome</keyword>
<dbReference type="GO" id="GO:0006508">
    <property type="term" value="P:proteolysis"/>
    <property type="evidence" value="ECO:0007669"/>
    <property type="project" value="InterPro"/>
</dbReference>
<protein>
    <recommendedName>
        <fullName evidence="5">Peptidase M14 domain-containing protein</fullName>
    </recommendedName>
</protein>
<evidence type="ECO:0000256" key="4">
    <source>
        <dbReference type="SAM" id="MobiDB-lite"/>
    </source>
</evidence>
<evidence type="ECO:0000256" key="3">
    <source>
        <dbReference type="PROSITE-ProRule" id="PRU01379"/>
    </source>
</evidence>
<dbReference type="Gene3D" id="3.40.630.10">
    <property type="entry name" value="Zn peptidases"/>
    <property type="match status" value="1"/>
</dbReference>
<comment type="similarity">
    <text evidence="2 3">Belongs to the peptidase M14 family.</text>
</comment>
<sequence length="593" mass="67236">MQWFYFQVSNVQKGVSYKFNIVNMCKSKSLYNYGLRPLRYSECHAKSVQLGWERSCKEIAYYKSGLYYRSHSRIPFRTLTFTYVGEYDDDTVYFAHCYPYTVNQLSEDLTALMESKDASCMTNKVKLGRSPGGNDCYTLEISATAPDEILQSRKVIFILARCHPGETPSSYMMKGVIEFLVGTSPAAKKLREKFVFVIIPMLNPDGVTAGNTRTTLLGDDLNRHWHEPDQKHRPLDLFKEYLSKHRSHKEVFLAVDLHAHSRRKNIFSYGCTPSKEYIARDRLPTGYERVFPYILSKMCDAFKYEQCTFDLKKGREGTGRSVLFKDFQIRAAYTIEASFLGGNFGKYDGLHYTTADYEKFGKQFCEAVLEFSNEERMQWYLREIRAQQIADDSDESEESDYSSEGLSDDEAFPASPREVYSEVHPVEIIEKQVSPSSRAEGARPFKYITKSSEVKRDSFVVVPHVKVQVSSSHSRGSSPSNSPIEKLPSPERVALVKPPGSPTGARTKAAVKAESPVLPAASAPTMAGKNEKRKLVAKAHGLNYYDSSVLDRVRDMRKQMTGTNDEFVLLQGRISRIAGYSQRLFGANAKSDA</sequence>
<feature type="region of interest" description="Disordered" evidence="4">
    <location>
        <begin position="390"/>
        <end position="413"/>
    </location>
</feature>
<dbReference type="KEGG" id="gtt:GUITHDRAFT_93214"/>
<dbReference type="GeneID" id="17306198"/>
<gene>
    <name evidence="6" type="ORF">GUITHDRAFT_93214</name>
</gene>
<evidence type="ECO:0000256" key="2">
    <source>
        <dbReference type="ARBA" id="ARBA00005988"/>
    </source>
</evidence>
<evidence type="ECO:0000259" key="5">
    <source>
        <dbReference type="PROSITE" id="PS52035"/>
    </source>
</evidence>
<accession>L1JMM4</accession>
<dbReference type="InterPro" id="IPR050821">
    <property type="entry name" value="Cytosolic_carboxypeptidase"/>
</dbReference>
<evidence type="ECO:0000313" key="7">
    <source>
        <dbReference type="EnsemblProtists" id="EKX49524"/>
    </source>
</evidence>
<dbReference type="Proteomes" id="UP000011087">
    <property type="component" value="Unassembled WGS sequence"/>
</dbReference>
<evidence type="ECO:0000256" key="1">
    <source>
        <dbReference type="ARBA" id="ARBA00001947"/>
    </source>
</evidence>
<dbReference type="RefSeq" id="XP_005836504.1">
    <property type="nucleotide sequence ID" value="XM_005836447.1"/>
</dbReference>